<dbReference type="RefSeq" id="WP_058728709.1">
    <property type="nucleotide sequence ID" value="NZ_LDRB01000032.1"/>
</dbReference>
<proteinExistence type="predicted"/>
<comment type="caution">
    <text evidence="4">The sequence shown here is derived from an EMBL/GenBank/DDBJ whole genome shotgun (WGS) entry which is preliminary data.</text>
</comment>
<gene>
    <name evidence="3" type="ORF">NS263_07780</name>
    <name evidence="4" type="ORF">NS359_04015</name>
</gene>
<dbReference type="CDD" id="cd06170">
    <property type="entry name" value="LuxR_C_like"/>
    <property type="match status" value="1"/>
</dbReference>
<dbReference type="PATRIC" id="fig|465820.3.peg.1563"/>
<evidence type="ECO:0000313" key="3">
    <source>
        <dbReference type="EMBL" id="KTR40357.1"/>
    </source>
</evidence>
<dbReference type="InterPro" id="IPR000792">
    <property type="entry name" value="Tscrpt_reg_LuxR_C"/>
</dbReference>
<dbReference type="OrthoDB" id="9816529at2"/>
<evidence type="ECO:0000259" key="2">
    <source>
        <dbReference type="PROSITE" id="PS50043"/>
    </source>
</evidence>
<feature type="domain" description="HTH luxR-type" evidence="2">
    <location>
        <begin position="138"/>
        <end position="203"/>
    </location>
</feature>
<evidence type="ECO:0000313" key="6">
    <source>
        <dbReference type="Proteomes" id="UP000078335"/>
    </source>
</evidence>
<sequence length="217" mass="24067">MPDRIRVALVNDYELVLRGLADLLAPFADRLEVVQLDARRRVTVDVDVALYDTFAQPEPDDEDVTRLASNPRIRTVAVFTWKMDQDLIDAAVARGATGYFAKSSTGEQLADGLLRVAAGERVLDAPRRRVPSGPGVDWPGREHGISDRQSEILALITQGKRNDEIAELTHLSPNTVKTHIRTLYSKIGAVNRVDAVLWGTDHGFRPDHRSVDRTPSP</sequence>
<dbReference type="SUPFAM" id="SSF52172">
    <property type="entry name" value="CheY-like"/>
    <property type="match status" value="1"/>
</dbReference>
<dbReference type="PANTHER" id="PTHR43214">
    <property type="entry name" value="TWO-COMPONENT RESPONSE REGULATOR"/>
    <property type="match status" value="1"/>
</dbReference>
<dbReference type="InterPro" id="IPR011006">
    <property type="entry name" value="CheY-like_superfamily"/>
</dbReference>
<dbReference type="GO" id="GO:0003677">
    <property type="term" value="F:DNA binding"/>
    <property type="evidence" value="ECO:0007669"/>
    <property type="project" value="UniProtKB-KW"/>
</dbReference>
<evidence type="ECO:0000313" key="5">
    <source>
        <dbReference type="Proteomes" id="UP000072763"/>
    </source>
</evidence>
<name>A0A147DT22_9MICO</name>
<dbReference type="InterPro" id="IPR016032">
    <property type="entry name" value="Sig_transdc_resp-reg_C-effctor"/>
</dbReference>
<dbReference type="GO" id="GO:0006355">
    <property type="term" value="P:regulation of DNA-templated transcription"/>
    <property type="evidence" value="ECO:0007669"/>
    <property type="project" value="InterPro"/>
</dbReference>
<dbReference type="Proteomes" id="UP000078335">
    <property type="component" value="Unassembled WGS sequence"/>
</dbReference>
<dbReference type="Gene3D" id="3.40.50.2300">
    <property type="match status" value="1"/>
</dbReference>
<dbReference type="PRINTS" id="PR00038">
    <property type="entry name" value="HTHLUXR"/>
</dbReference>
<dbReference type="Pfam" id="PF00196">
    <property type="entry name" value="GerE"/>
    <property type="match status" value="1"/>
</dbReference>
<dbReference type="SMART" id="SM00421">
    <property type="entry name" value="HTH_LUXR"/>
    <property type="match status" value="1"/>
</dbReference>
<dbReference type="SUPFAM" id="SSF46894">
    <property type="entry name" value="C-terminal effector domain of the bipartite response regulators"/>
    <property type="match status" value="1"/>
</dbReference>
<keyword evidence="1" id="KW-0238">DNA-binding</keyword>
<dbReference type="InterPro" id="IPR039420">
    <property type="entry name" value="WalR-like"/>
</dbReference>
<dbReference type="EMBL" id="LDRC01000017">
    <property type="protein sequence ID" value="KTR53230.1"/>
    <property type="molecule type" value="Genomic_DNA"/>
</dbReference>
<reference evidence="5 6" key="1">
    <citation type="journal article" date="2016" name="Front. Microbiol.">
        <title>Genomic Resource of Rice Seed Associated Bacteria.</title>
        <authorList>
            <person name="Midha S."/>
            <person name="Bansal K."/>
            <person name="Sharma S."/>
            <person name="Kumar N."/>
            <person name="Patil P.P."/>
            <person name="Chaudhry V."/>
            <person name="Patil P.B."/>
        </authorList>
    </citation>
    <scope>NUCLEOTIDE SEQUENCE [LARGE SCALE GENOMIC DNA]</scope>
    <source>
        <strain evidence="3 6">NS263</strain>
        <strain evidence="4 5">NS359</strain>
    </source>
</reference>
<keyword evidence="6" id="KW-1185">Reference proteome</keyword>
<dbReference type="Proteomes" id="UP000072763">
    <property type="component" value="Unassembled WGS sequence"/>
</dbReference>
<accession>A0A147DT22</accession>
<dbReference type="AlphaFoldDB" id="A0A147DT22"/>
<dbReference type="EMBL" id="LDRB01000032">
    <property type="protein sequence ID" value="KTR40357.1"/>
    <property type="molecule type" value="Genomic_DNA"/>
</dbReference>
<evidence type="ECO:0000256" key="1">
    <source>
        <dbReference type="ARBA" id="ARBA00023125"/>
    </source>
</evidence>
<protein>
    <submittedName>
        <fullName evidence="4">LuxR family transcriptional regulator</fullName>
    </submittedName>
</protein>
<evidence type="ECO:0000313" key="4">
    <source>
        <dbReference type="EMBL" id="KTR53230.1"/>
    </source>
</evidence>
<organism evidence="4 5">
    <name type="scientific">Curtobacterium oceanosedimentum</name>
    <dbReference type="NCBI Taxonomy" id="465820"/>
    <lineage>
        <taxon>Bacteria</taxon>
        <taxon>Bacillati</taxon>
        <taxon>Actinomycetota</taxon>
        <taxon>Actinomycetes</taxon>
        <taxon>Micrococcales</taxon>
        <taxon>Microbacteriaceae</taxon>
        <taxon>Curtobacterium</taxon>
    </lineage>
</organism>
<dbReference type="PROSITE" id="PS50043">
    <property type="entry name" value="HTH_LUXR_2"/>
    <property type="match status" value="1"/>
</dbReference>
<dbReference type="STRING" id="465820.NS263_07780"/>